<dbReference type="EMBL" id="JAHUZN010000012">
    <property type="protein sequence ID" value="KAG8475425.1"/>
    <property type="molecule type" value="Genomic_DNA"/>
</dbReference>
<evidence type="ECO:0000313" key="6">
    <source>
        <dbReference type="EMBL" id="KAG8475425.1"/>
    </source>
</evidence>
<dbReference type="InterPro" id="IPR054722">
    <property type="entry name" value="PolX-like_BBD"/>
</dbReference>
<dbReference type="InterPro" id="IPR043502">
    <property type="entry name" value="DNA/RNA_pol_sf"/>
</dbReference>
<dbReference type="CDD" id="cd09272">
    <property type="entry name" value="RNase_HI_RT_Ty1"/>
    <property type="match status" value="1"/>
</dbReference>
<dbReference type="InterPro" id="IPR012337">
    <property type="entry name" value="RNaseH-like_sf"/>
</dbReference>
<protein>
    <submittedName>
        <fullName evidence="6">Uncharacterized protein</fullName>
    </submittedName>
</protein>
<feature type="domain" description="Retrovirus-related Pol polyprotein from transposon TNT 1-94-like beta-barrel" evidence="5">
    <location>
        <begin position="62"/>
        <end position="136"/>
    </location>
</feature>
<feature type="domain" description="GAG-pre-integrase" evidence="4">
    <location>
        <begin position="153"/>
        <end position="215"/>
    </location>
</feature>
<proteinExistence type="predicted"/>
<evidence type="ECO:0000259" key="3">
    <source>
        <dbReference type="Pfam" id="PF07727"/>
    </source>
</evidence>
<sequence length="1059" mass="117642">MASPLNAFPPVAPYLQPGWFIPPALAPTWSSSSSQSGSTLTSSNTQPQAYIATPETVSDNAWYPDSGAIHYITHSPTAIDESSPYNGPGKVYVSNGTALPGHSTGQSSLLTRTRLLYMRSLLHVPGITKNLLSRGSFEWLGASWSLPTPFKENNCQPSSCPARWLTASASVPFSVWHSRLGHLCKSLLTKALSHCNIPFDANKDLFNCVACHLGKERNLPLCYSNSEHATPLQLVVANVWGPTLISSNGFLYYMAFTDTCTRYTWVYFMRQKSEVYLSQHGILHRFSCPYTSAQNVLVERKHRQLVEVGLSMLAHASMPLSYWNDAFASYSHLHKGYRCLAFDGKIYVSRSVTFHEAAFPFKNVSPIATLKSNSPPPSNSKLLVLSPATRPDMSSVSVPLINSPVHSTSLAPMLNSSSPNLSTSSLAMSSSYHPTPTNQPSPTLSLSLNSYPTMITCGKAGIFKLRVFLSSASSISFETPLDIHEALQHESWKAAVHNELQALLSNDTWSLCLLPSNSRAIRCKWLFKVKRKADRTVDQYKARLVAKGFSQHAGLDFRDTFSPVVRAVTIRIVLAVAVMQRWPLRQIDVKNTFLNGKLIEDIYMVQPPGFKVVGHAGQPLVCKLKKALYGLRQAPPAWFHTLRQFLVDQLGFHASKADPSLFVRTSSSDCLFLMVYVDDIVITSNATTAIDNVVMQLHHKFALKDMGHLNFFLGIEVQRKSQELFLNQKKYILEILKKAGMLGAAVTFTPMVSTPKLVTSDGSPSFIDSHLYRSVVGMLQYLCITRPDLSFCVNKLSQFMNSPSELHWKAVKRVLRYLIGTMEHGLCFSKGQFKLECYCDVDWASSLEDRLSTIGYVVYLGPNPIAWCSKKQAVVSRSSSEVEYRSLTNCVSELLWVRQLLEELGIQVSSSSVVWCDNTSTVSMAANPTHHTRVKHVEIDHHFVREKVLDGSLQINFVPSTNQVADVLTQPITSKHFTEFRNALQVLSSTDKSANLKENGENVRVTSKCGDRGTRLCGLEHALVAYPWGSTWPCGLGHGRGARPWADSTKFTRPRHTPM</sequence>
<name>A0A8J5YCK1_9ROSI</name>
<dbReference type="Gene3D" id="3.30.420.10">
    <property type="entry name" value="Ribonuclease H-like superfamily/Ribonuclease H"/>
    <property type="match status" value="1"/>
</dbReference>
<feature type="region of interest" description="Disordered" evidence="2">
    <location>
        <begin position="421"/>
        <end position="444"/>
    </location>
</feature>
<dbReference type="InterPro" id="IPR036397">
    <property type="entry name" value="RNaseH_sf"/>
</dbReference>
<feature type="domain" description="Reverse transcriptase Ty1/copia-type" evidence="3">
    <location>
        <begin position="506"/>
        <end position="752"/>
    </location>
</feature>
<dbReference type="OrthoDB" id="2663223at2759"/>
<keyword evidence="7" id="KW-1185">Reference proteome</keyword>
<evidence type="ECO:0000256" key="2">
    <source>
        <dbReference type="SAM" id="MobiDB-lite"/>
    </source>
</evidence>
<dbReference type="InterPro" id="IPR025724">
    <property type="entry name" value="GAG-pre-integrase_dom"/>
</dbReference>
<gene>
    <name evidence="6" type="ORF">CXB51_032251</name>
</gene>
<keyword evidence="1" id="KW-0378">Hydrolase</keyword>
<dbReference type="PANTHER" id="PTHR11439">
    <property type="entry name" value="GAG-POL-RELATED RETROTRANSPOSON"/>
    <property type="match status" value="1"/>
</dbReference>
<feature type="compositionally biased region" description="Polar residues" evidence="2">
    <location>
        <begin position="432"/>
        <end position="444"/>
    </location>
</feature>
<keyword evidence="1" id="KW-0645">Protease</keyword>
<evidence type="ECO:0000313" key="7">
    <source>
        <dbReference type="Proteomes" id="UP000701853"/>
    </source>
</evidence>
<feature type="compositionally biased region" description="Low complexity" evidence="2">
    <location>
        <begin position="421"/>
        <end position="431"/>
    </location>
</feature>
<dbReference type="Pfam" id="PF22936">
    <property type="entry name" value="Pol_BBD"/>
    <property type="match status" value="1"/>
</dbReference>
<dbReference type="GO" id="GO:0003676">
    <property type="term" value="F:nucleic acid binding"/>
    <property type="evidence" value="ECO:0007669"/>
    <property type="project" value="InterPro"/>
</dbReference>
<dbReference type="AlphaFoldDB" id="A0A8J5YCK1"/>
<evidence type="ECO:0000259" key="4">
    <source>
        <dbReference type="Pfam" id="PF13976"/>
    </source>
</evidence>
<dbReference type="SUPFAM" id="SSF56672">
    <property type="entry name" value="DNA/RNA polymerases"/>
    <property type="match status" value="1"/>
</dbReference>
<keyword evidence="1" id="KW-0064">Aspartyl protease</keyword>
<reference evidence="6 7" key="1">
    <citation type="journal article" date="2021" name="bioRxiv">
        <title>The Gossypium anomalum genome as a resource for cotton improvement and evolutionary analysis of hybrid incompatibility.</title>
        <authorList>
            <person name="Grover C.E."/>
            <person name="Yuan D."/>
            <person name="Arick M.A."/>
            <person name="Miller E.R."/>
            <person name="Hu G."/>
            <person name="Peterson D.G."/>
            <person name="Wendel J.F."/>
            <person name="Udall J.A."/>
        </authorList>
    </citation>
    <scope>NUCLEOTIDE SEQUENCE [LARGE SCALE GENOMIC DNA]</scope>
    <source>
        <strain evidence="6">JFW-Udall</strain>
        <tissue evidence="6">Leaf</tissue>
    </source>
</reference>
<dbReference type="GO" id="GO:0004190">
    <property type="term" value="F:aspartic-type endopeptidase activity"/>
    <property type="evidence" value="ECO:0007669"/>
    <property type="project" value="UniProtKB-KW"/>
</dbReference>
<dbReference type="SUPFAM" id="SSF53098">
    <property type="entry name" value="Ribonuclease H-like"/>
    <property type="match status" value="1"/>
</dbReference>
<evidence type="ECO:0000256" key="1">
    <source>
        <dbReference type="ARBA" id="ARBA00022750"/>
    </source>
</evidence>
<comment type="caution">
    <text evidence="6">The sequence shown here is derived from an EMBL/GenBank/DDBJ whole genome shotgun (WGS) entry which is preliminary data.</text>
</comment>
<accession>A0A8J5YCK1</accession>
<dbReference type="Pfam" id="PF07727">
    <property type="entry name" value="RVT_2"/>
    <property type="match status" value="1"/>
</dbReference>
<dbReference type="PANTHER" id="PTHR11439:SF467">
    <property type="entry name" value="INTEGRASE CATALYTIC DOMAIN-CONTAINING PROTEIN"/>
    <property type="match status" value="1"/>
</dbReference>
<evidence type="ECO:0000259" key="5">
    <source>
        <dbReference type="Pfam" id="PF22936"/>
    </source>
</evidence>
<organism evidence="6 7">
    <name type="scientific">Gossypium anomalum</name>
    <dbReference type="NCBI Taxonomy" id="47600"/>
    <lineage>
        <taxon>Eukaryota</taxon>
        <taxon>Viridiplantae</taxon>
        <taxon>Streptophyta</taxon>
        <taxon>Embryophyta</taxon>
        <taxon>Tracheophyta</taxon>
        <taxon>Spermatophyta</taxon>
        <taxon>Magnoliopsida</taxon>
        <taxon>eudicotyledons</taxon>
        <taxon>Gunneridae</taxon>
        <taxon>Pentapetalae</taxon>
        <taxon>rosids</taxon>
        <taxon>malvids</taxon>
        <taxon>Malvales</taxon>
        <taxon>Malvaceae</taxon>
        <taxon>Malvoideae</taxon>
        <taxon>Gossypium</taxon>
    </lineage>
</organism>
<dbReference type="InterPro" id="IPR013103">
    <property type="entry name" value="RVT_2"/>
</dbReference>
<dbReference type="Pfam" id="PF13976">
    <property type="entry name" value="gag_pre-integrs"/>
    <property type="match status" value="1"/>
</dbReference>
<dbReference type="Proteomes" id="UP000701853">
    <property type="component" value="Chromosome 12"/>
</dbReference>